<dbReference type="AlphaFoldDB" id="A0A832H0Q1"/>
<gene>
    <name evidence="1" type="ORF">ENR47_01515</name>
</gene>
<organism evidence="1">
    <name type="scientific">Oscillatoriales cyanobacterium SpSt-402</name>
    <dbReference type="NCBI Taxonomy" id="2282168"/>
    <lineage>
        <taxon>Bacteria</taxon>
        <taxon>Bacillati</taxon>
        <taxon>Cyanobacteriota</taxon>
        <taxon>Cyanophyceae</taxon>
        <taxon>Oscillatoriophycideae</taxon>
        <taxon>Oscillatoriales</taxon>
    </lineage>
</organism>
<dbReference type="EMBL" id="DSRD01000098">
    <property type="protein sequence ID" value="HGW92952.1"/>
    <property type="molecule type" value="Genomic_DNA"/>
</dbReference>
<protein>
    <submittedName>
        <fullName evidence="1">Uncharacterized protein</fullName>
    </submittedName>
</protein>
<reference evidence="1" key="1">
    <citation type="journal article" date="2020" name="mSystems">
        <title>Genome- and Community-Level Interaction Insights into Carbon Utilization and Element Cycling Functions of Hydrothermarchaeota in Hydrothermal Sediment.</title>
        <authorList>
            <person name="Zhou Z."/>
            <person name="Liu Y."/>
            <person name="Xu W."/>
            <person name="Pan J."/>
            <person name="Luo Z.H."/>
            <person name="Li M."/>
        </authorList>
    </citation>
    <scope>NUCLEOTIDE SEQUENCE [LARGE SCALE GENOMIC DNA]</scope>
    <source>
        <strain evidence="1">SpSt-402</strain>
    </source>
</reference>
<name>A0A832H0Q1_9CYAN</name>
<comment type="caution">
    <text evidence="1">The sequence shown here is derived from an EMBL/GenBank/DDBJ whole genome shotgun (WGS) entry which is preliminary data.</text>
</comment>
<accession>A0A832H0Q1</accession>
<proteinExistence type="predicted"/>
<sequence>MNLDEQVRDLIDNAPQDGTTPALVEAIAPVLKHLATQLRHPQYYVVQSLDRSWVVNIISHNTESNLERKVIYAFPSLKDVSSGPVSVKDPQMIALPVPVVHILFQMAAMEGVDSVIFFETPGNAMVGTEIQRSQLQELIQMQLYGQVSPAVEIPPDIA</sequence>
<evidence type="ECO:0000313" key="1">
    <source>
        <dbReference type="EMBL" id="HGW92952.1"/>
    </source>
</evidence>